<evidence type="ECO:0000313" key="3">
    <source>
        <dbReference type="EMBL" id="SCG72403.1"/>
    </source>
</evidence>
<organism evidence="3 4">
    <name type="scientific">Micromonospora coxensis</name>
    <dbReference type="NCBI Taxonomy" id="356852"/>
    <lineage>
        <taxon>Bacteria</taxon>
        <taxon>Bacillati</taxon>
        <taxon>Actinomycetota</taxon>
        <taxon>Actinomycetes</taxon>
        <taxon>Micromonosporales</taxon>
        <taxon>Micromonosporaceae</taxon>
        <taxon>Micromonospora</taxon>
    </lineage>
</organism>
<dbReference type="EMBL" id="LT607753">
    <property type="protein sequence ID" value="SCG72403.1"/>
    <property type="molecule type" value="Genomic_DNA"/>
</dbReference>
<keyword evidence="4" id="KW-1185">Reference proteome</keyword>
<feature type="domain" description="YCII-related" evidence="2">
    <location>
        <begin position="31"/>
        <end position="105"/>
    </location>
</feature>
<protein>
    <submittedName>
        <fullName evidence="3">Uncharacterized conserved protein</fullName>
    </submittedName>
</protein>
<gene>
    <name evidence="3" type="ORF">GA0070614_4990</name>
</gene>
<reference evidence="4" key="1">
    <citation type="submission" date="2016-06" db="EMBL/GenBank/DDBJ databases">
        <authorList>
            <person name="Varghese N."/>
            <person name="Submissions Spin"/>
        </authorList>
    </citation>
    <scope>NUCLEOTIDE SEQUENCE [LARGE SCALE GENOMIC DNA]</scope>
    <source>
        <strain evidence="4">DSM 45161</strain>
    </source>
</reference>
<sequence>MTRYLISFDAGAMDHIPDEEMPDVGKAAHAVVQEAVDAGVFVFGAGLERQRASVVATDGTVTDGPYPETKAVVGGFTIVDVASRGEALAWATRIAAACRCAQEVRQLMPDPETDAMLRQADRR</sequence>
<dbReference type="Gene3D" id="3.30.70.1060">
    <property type="entry name" value="Dimeric alpha+beta barrel"/>
    <property type="match status" value="1"/>
</dbReference>
<evidence type="ECO:0000259" key="2">
    <source>
        <dbReference type="Pfam" id="PF03795"/>
    </source>
</evidence>
<dbReference type="PANTHER" id="PTHR35174">
    <property type="entry name" value="BLL7171 PROTEIN-RELATED"/>
    <property type="match status" value="1"/>
</dbReference>
<dbReference type="InterPro" id="IPR011008">
    <property type="entry name" value="Dimeric_a/b-barrel"/>
</dbReference>
<evidence type="ECO:0000256" key="1">
    <source>
        <dbReference type="ARBA" id="ARBA00007689"/>
    </source>
</evidence>
<dbReference type="Pfam" id="PF03795">
    <property type="entry name" value="YCII"/>
    <property type="match status" value="1"/>
</dbReference>
<dbReference type="SUPFAM" id="SSF54909">
    <property type="entry name" value="Dimeric alpha+beta barrel"/>
    <property type="match status" value="1"/>
</dbReference>
<proteinExistence type="inferred from homology"/>
<dbReference type="InterPro" id="IPR005545">
    <property type="entry name" value="YCII"/>
</dbReference>
<dbReference type="OrthoDB" id="3212458at2"/>
<accession>A0A1C5JPJ6</accession>
<dbReference type="RefSeq" id="WP_088978199.1">
    <property type="nucleotide sequence ID" value="NZ_LT607753.1"/>
</dbReference>
<comment type="similarity">
    <text evidence="1">Belongs to the YciI family.</text>
</comment>
<evidence type="ECO:0000313" key="4">
    <source>
        <dbReference type="Proteomes" id="UP000198215"/>
    </source>
</evidence>
<name>A0A1C5JPJ6_9ACTN</name>
<dbReference type="Proteomes" id="UP000198215">
    <property type="component" value="Chromosome I"/>
</dbReference>
<dbReference type="PANTHER" id="PTHR35174:SF3">
    <property type="entry name" value="BLL7171 PROTEIN"/>
    <property type="match status" value="1"/>
</dbReference>
<dbReference type="AlphaFoldDB" id="A0A1C5JPJ6"/>